<feature type="compositionally biased region" description="Low complexity" evidence="9">
    <location>
        <begin position="61"/>
        <end position="70"/>
    </location>
</feature>
<reference evidence="11" key="1">
    <citation type="submission" date="2022-03" db="EMBL/GenBank/DDBJ databases">
        <authorList>
            <person name="Legras J.-L."/>
            <person name="Devillers H."/>
            <person name="Grondin C."/>
        </authorList>
    </citation>
    <scope>NUCLEOTIDE SEQUENCE</scope>
    <source>
        <strain evidence="11">CLIB 1423</strain>
    </source>
</reference>
<sequence>MEDYNSSLMSGAGSSSASGSSGNTSGGNAAGGSFNFTNPDPINFNDEIFFNVSESNQLTSSSSLVQSSNTANTTPEFHTPPAIDSNNYDYMNKRVHSNSFSLPIDQLNLLTLRQDLRQEAEILGANGGPGSASSGSGSAPGTAVVSISHSPSPNLNMDEFPSSSVYQSLVKENSEERTINPRQLFNDHKPLSNSYSSPSLTTLFKSEIQLSSQNKNKKSELYGNKEKKQNRQDQEQLYHQQQQLQHQEQLKHQQQHLYNQQHQQQQQQQQQSPQSQSQSQTQSNVKGSTPRFDFIMNDECFNAIHYWLNNTQFSDATGDSAAEIIGNPTGIMKYQRRRNSIQLSSSGPASEKISNTISKKKRRKSYNNYELLRGNIEGLGIVNGKNKLKDEKKYRAQLESIQSSNQNENQSELQTQDEADNLEQVSINPEDLDDVSVQLSSNGASILSHQLPSQEVDPIDTESAPIKSPTLLKSQQFQELSEQRLQQQQLQTTPQSAQLPQFQSPPQVSPTTYTSPPFQLQSQQPQLLSQSQALRAPAQSSAKVSTSPKSKPAHQSDDEDSDEEKPFPCPDCTKQFKRSEHLKRHIRSVHSNIRPFHCKYCEKKFSRSDNLAQHLKTHYKTLPNGTTTIILGNPNLFNRGGRRNKS</sequence>
<dbReference type="SUPFAM" id="SSF57667">
    <property type="entry name" value="beta-beta-alpha zinc fingers"/>
    <property type="match status" value="1"/>
</dbReference>
<dbReference type="Pfam" id="PF00096">
    <property type="entry name" value="zf-C2H2"/>
    <property type="match status" value="2"/>
</dbReference>
<keyword evidence="3 8" id="KW-0863">Zinc-finger</keyword>
<comment type="similarity">
    <text evidence="6">Belongs to the pacC/RIM101 family.</text>
</comment>
<feature type="compositionally biased region" description="Polar residues" evidence="9">
    <location>
        <begin position="502"/>
        <end position="514"/>
    </location>
</feature>
<feature type="compositionally biased region" description="Low complexity" evidence="9">
    <location>
        <begin position="10"/>
        <end position="23"/>
    </location>
</feature>
<dbReference type="SMART" id="SM00355">
    <property type="entry name" value="ZnF_C2H2"/>
    <property type="match status" value="2"/>
</dbReference>
<evidence type="ECO:0000259" key="10">
    <source>
        <dbReference type="PROSITE" id="PS50157"/>
    </source>
</evidence>
<keyword evidence="12" id="KW-1185">Reference proteome</keyword>
<dbReference type="GO" id="GO:0000981">
    <property type="term" value="F:DNA-binding transcription factor activity, RNA polymerase II-specific"/>
    <property type="evidence" value="ECO:0007669"/>
    <property type="project" value="TreeGrafter"/>
</dbReference>
<keyword evidence="2" id="KW-0677">Repeat</keyword>
<evidence type="ECO:0000256" key="8">
    <source>
        <dbReference type="PROSITE-ProRule" id="PRU00042"/>
    </source>
</evidence>
<evidence type="ECO:0000313" key="12">
    <source>
        <dbReference type="Proteomes" id="UP000837801"/>
    </source>
</evidence>
<protein>
    <recommendedName>
        <fullName evidence="7">pH-response transcription factor pacC/RIM101</fullName>
    </recommendedName>
</protein>
<feature type="region of interest" description="Disordered" evidence="9">
    <location>
        <begin position="123"/>
        <end position="197"/>
    </location>
</feature>
<dbReference type="Proteomes" id="UP000837801">
    <property type="component" value="Unassembled WGS sequence"/>
</dbReference>
<dbReference type="PANTHER" id="PTHR24388">
    <property type="entry name" value="ZINC FINGER PROTEIN"/>
    <property type="match status" value="1"/>
</dbReference>
<dbReference type="PROSITE" id="PS00028">
    <property type="entry name" value="ZINC_FINGER_C2H2_1"/>
    <property type="match status" value="2"/>
</dbReference>
<feature type="compositionally biased region" description="Basic and acidic residues" evidence="9">
    <location>
        <begin position="217"/>
        <end position="236"/>
    </location>
</feature>
<feature type="compositionally biased region" description="Low complexity" evidence="9">
    <location>
        <begin position="477"/>
        <end position="501"/>
    </location>
</feature>
<feature type="compositionally biased region" description="Polar residues" evidence="9">
    <location>
        <begin position="145"/>
        <end position="171"/>
    </location>
</feature>
<feature type="region of interest" description="Disordered" evidence="9">
    <location>
        <begin position="211"/>
        <end position="291"/>
    </location>
</feature>
<feature type="compositionally biased region" description="Low complexity" evidence="9">
    <location>
        <begin position="515"/>
        <end position="542"/>
    </location>
</feature>
<dbReference type="GO" id="GO:0000978">
    <property type="term" value="F:RNA polymerase II cis-regulatory region sequence-specific DNA binding"/>
    <property type="evidence" value="ECO:0007669"/>
    <property type="project" value="TreeGrafter"/>
</dbReference>
<dbReference type="InterPro" id="IPR050527">
    <property type="entry name" value="Snail/Krueppel_Znf"/>
</dbReference>
<dbReference type="InterPro" id="IPR036236">
    <property type="entry name" value="Znf_C2H2_sf"/>
</dbReference>
<dbReference type="PANTHER" id="PTHR24388:SF53">
    <property type="entry name" value="CHORION TRANSCRIPTION FACTOR CF2-RELATED"/>
    <property type="match status" value="1"/>
</dbReference>
<evidence type="ECO:0000313" key="11">
    <source>
        <dbReference type="EMBL" id="CAH2352767.1"/>
    </source>
</evidence>
<feature type="compositionally biased region" description="Basic and acidic residues" evidence="9">
    <location>
        <begin position="172"/>
        <end position="190"/>
    </location>
</feature>
<feature type="compositionally biased region" description="Low complexity" evidence="9">
    <location>
        <begin position="237"/>
        <end position="247"/>
    </location>
</feature>
<evidence type="ECO:0000256" key="1">
    <source>
        <dbReference type="ARBA" id="ARBA00022723"/>
    </source>
</evidence>
<feature type="compositionally biased region" description="Low complexity" evidence="9">
    <location>
        <begin position="255"/>
        <end position="283"/>
    </location>
</feature>
<feature type="region of interest" description="Disordered" evidence="9">
    <location>
        <begin position="61"/>
        <end position="83"/>
    </location>
</feature>
<comment type="caution">
    <text evidence="11">The sequence shown here is derived from an EMBL/GenBank/DDBJ whole genome shotgun (WGS) entry which is preliminary data.</text>
</comment>
<keyword evidence="4" id="KW-0862">Zinc</keyword>
<dbReference type="FunFam" id="3.30.160.60:FF:000100">
    <property type="entry name" value="Zinc finger 45-like"/>
    <property type="match status" value="1"/>
</dbReference>
<evidence type="ECO:0000256" key="3">
    <source>
        <dbReference type="ARBA" id="ARBA00022771"/>
    </source>
</evidence>
<evidence type="ECO:0000256" key="4">
    <source>
        <dbReference type="ARBA" id="ARBA00022833"/>
    </source>
</evidence>
<dbReference type="EMBL" id="CAKXYY010000008">
    <property type="protein sequence ID" value="CAH2352767.1"/>
    <property type="molecule type" value="Genomic_DNA"/>
</dbReference>
<organism evidence="11 12">
    <name type="scientific">[Candida] railenensis</name>
    <dbReference type="NCBI Taxonomy" id="45579"/>
    <lineage>
        <taxon>Eukaryota</taxon>
        <taxon>Fungi</taxon>
        <taxon>Dikarya</taxon>
        <taxon>Ascomycota</taxon>
        <taxon>Saccharomycotina</taxon>
        <taxon>Pichiomycetes</taxon>
        <taxon>Debaryomycetaceae</taxon>
        <taxon>Kurtzmaniella</taxon>
    </lineage>
</organism>
<keyword evidence="1" id="KW-0479">Metal-binding</keyword>
<evidence type="ECO:0000256" key="7">
    <source>
        <dbReference type="ARBA" id="ARBA00039490"/>
    </source>
</evidence>
<dbReference type="AlphaFoldDB" id="A0A9P0QQE9"/>
<proteinExistence type="inferred from homology"/>
<feature type="domain" description="C2H2-type" evidence="10">
    <location>
        <begin position="596"/>
        <end position="623"/>
    </location>
</feature>
<evidence type="ECO:0000256" key="5">
    <source>
        <dbReference type="ARBA" id="ARBA00023242"/>
    </source>
</evidence>
<accession>A0A9P0QQE9</accession>
<feature type="region of interest" description="Disordered" evidence="9">
    <location>
        <begin position="477"/>
        <end position="574"/>
    </location>
</feature>
<evidence type="ECO:0000256" key="2">
    <source>
        <dbReference type="ARBA" id="ARBA00022737"/>
    </source>
</evidence>
<feature type="compositionally biased region" description="Low complexity" evidence="9">
    <location>
        <begin position="131"/>
        <end position="141"/>
    </location>
</feature>
<dbReference type="InterPro" id="IPR013087">
    <property type="entry name" value="Znf_C2H2_type"/>
</dbReference>
<dbReference type="GO" id="GO:0008270">
    <property type="term" value="F:zinc ion binding"/>
    <property type="evidence" value="ECO:0007669"/>
    <property type="project" value="UniProtKB-KW"/>
</dbReference>
<name>A0A9P0QQE9_9ASCO</name>
<feature type="region of interest" description="Disordered" evidence="9">
    <location>
        <begin position="1"/>
        <end position="37"/>
    </location>
</feature>
<dbReference type="Gene3D" id="3.30.160.60">
    <property type="entry name" value="Classic Zinc Finger"/>
    <property type="match status" value="2"/>
</dbReference>
<dbReference type="OrthoDB" id="654211at2759"/>
<keyword evidence="5" id="KW-0539">Nucleus</keyword>
<evidence type="ECO:0000256" key="6">
    <source>
        <dbReference type="ARBA" id="ARBA00038089"/>
    </source>
</evidence>
<feature type="domain" description="C2H2-type" evidence="10">
    <location>
        <begin position="567"/>
        <end position="595"/>
    </location>
</feature>
<feature type="compositionally biased region" description="Polar residues" evidence="9">
    <location>
        <begin position="341"/>
        <end position="357"/>
    </location>
</feature>
<gene>
    <name evidence="11" type="ORF">CLIB1423_08S00628</name>
</gene>
<dbReference type="PROSITE" id="PS50157">
    <property type="entry name" value="ZINC_FINGER_C2H2_2"/>
    <property type="match status" value="2"/>
</dbReference>
<feature type="region of interest" description="Disordered" evidence="9">
    <location>
        <begin position="341"/>
        <end position="360"/>
    </location>
</feature>
<evidence type="ECO:0000256" key="9">
    <source>
        <dbReference type="SAM" id="MobiDB-lite"/>
    </source>
</evidence>
<dbReference type="FunFam" id="3.30.160.60:FF:000110">
    <property type="entry name" value="Zinc finger protein-like"/>
    <property type="match status" value="1"/>
</dbReference>